<protein>
    <submittedName>
        <fullName evidence="1">Uncharacterized protein</fullName>
    </submittedName>
</protein>
<gene>
    <name evidence="1" type="ORF">MLD38_014233</name>
</gene>
<dbReference type="Proteomes" id="UP001057402">
    <property type="component" value="Chromosome 4"/>
</dbReference>
<organism evidence="1 2">
    <name type="scientific">Melastoma candidum</name>
    <dbReference type="NCBI Taxonomy" id="119954"/>
    <lineage>
        <taxon>Eukaryota</taxon>
        <taxon>Viridiplantae</taxon>
        <taxon>Streptophyta</taxon>
        <taxon>Embryophyta</taxon>
        <taxon>Tracheophyta</taxon>
        <taxon>Spermatophyta</taxon>
        <taxon>Magnoliopsida</taxon>
        <taxon>eudicotyledons</taxon>
        <taxon>Gunneridae</taxon>
        <taxon>Pentapetalae</taxon>
        <taxon>rosids</taxon>
        <taxon>malvids</taxon>
        <taxon>Myrtales</taxon>
        <taxon>Melastomataceae</taxon>
        <taxon>Melastomatoideae</taxon>
        <taxon>Melastomateae</taxon>
        <taxon>Melastoma</taxon>
    </lineage>
</organism>
<evidence type="ECO:0000313" key="1">
    <source>
        <dbReference type="EMBL" id="KAI4376476.1"/>
    </source>
</evidence>
<proteinExistence type="predicted"/>
<keyword evidence="2" id="KW-1185">Reference proteome</keyword>
<accession>A0ACB9RF81</accession>
<reference evidence="2" key="1">
    <citation type="journal article" date="2023" name="Front. Plant Sci.">
        <title>Chromosomal-level genome assembly of Melastoma candidum provides insights into trichome evolution.</title>
        <authorList>
            <person name="Zhong Y."/>
            <person name="Wu W."/>
            <person name="Sun C."/>
            <person name="Zou P."/>
            <person name="Liu Y."/>
            <person name="Dai S."/>
            <person name="Zhou R."/>
        </authorList>
    </citation>
    <scope>NUCLEOTIDE SEQUENCE [LARGE SCALE GENOMIC DNA]</scope>
</reference>
<sequence>MADYDLPLPAADDEDVCSSLLSLYNSNGDVDDDRRRHFCAVVGAMSQEMKDHGLTLSPTAYFGAALSSLQRLLDDPDPSHGRSIDSLVSVLQFSIGRVRPPVLRTKQEVAADVVVRVVGRGGLADDTVAAGLRCLGKILEVAGKDRPWDELGKRLFGVLVGFMACSTAKLRRQSHLCLRDAMQSFSAMPAQTHASEGLASTLERFLLLAGGSERDPAEAPKGAQEVLYVLDTLKECLPYMSMKYTDSVLKYFKMLLELRQPLVTRRITDGLNALCLYPTSQVSGEVLLDVLMLLAHSVSSHDSSIDGVNSAARLLDVGIRKVYSMSREICIVKLPVVFNALKDVMASEHKEAVVASTEAFKSLINSCLDDDLIKRGVQQISSSESSDSRSGPSIIEKVCVTIESLLDYQFGDVWDLAFQVVSAIFTKLGNHASYFLRGTLLNLADMQKLPDEDFPFRKQLHECVGSALVAMGPEMFLSIVPLNVESDNLSEVNVWLFPILKQYTVGARLSYFTESIVDSITALKRKAKKFELEGRTISARGVDALVYSLWSLFPSFCNYPVDTAESFKDLDKALSSALHEDPDVRGVICSGLQLLIEQNKKVLNPNSELENIEVVDFRQRAAPRYSMEVATSNLNVLRSSARGQLTLLFGIFLNSTGGDGGSLQSTIGAISSIADKDVVSSLFRKTMRKLLTATKEAVARLKSENSHVMAIEDSSDKVSPSIMRSKLLDLASSLLPGLNAEEIDLLFQSIYPALQDSEGLVQKKAYKVLSILLKNYEENCESKLEGLYKLMVEVLPSCHFSAKRHRLECLYFLIIYSFKTGPEHNQQEIIFSFLTEIILSLKEANKKTRNRAYDILVQIGHSCANEETGGRKENLFNFFTMVAGGLASETPHMISAAVKGLARLAYEFSDLLSYACNLLPSTFTLLERKNREIVKANLGFVKVLVAKSQVDWLQNNLGNLVEGLLKWQDGSKNHFKSKVKALLEMLVQKCGLEAVKAVMPEEHMKLLTNIRKIKERKERRHGVSSEETRSQLSKATTSRLSRWNHTRIFSDFDDDETRNEGSDYMDAETLDGRKSKVSAAQKSRVHSLRSKRSIRASQSLPEDFLDQVDDEPLDLLDRQKTRSALKASELRKRKADSDDEMELDPEGRLIIHEVGKPHKKPSEAKTDSDSRSEACSQFSVASSKKSTQKRRKTSETGWAYTGKEYTSKKARGDVKRKDKLEPYAYWPLDRKMMSRRPEHRAAARKGMASVVRMTKSLEGKSASAALSLKGSKSKRTARRAEKKSK</sequence>
<dbReference type="EMBL" id="CM042883">
    <property type="protein sequence ID" value="KAI4376476.1"/>
    <property type="molecule type" value="Genomic_DNA"/>
</dbReference>
<comment type="caution">
    <text evidence="1">The sequence shown here is derived from an EMBL/GenBank/DDBJ whole genome shotgun (WGS) entry which is preliminary data.</text>
</comment>
<name>A0ACB9RF81_9MYRT</name>
<evidence type="ECO:0000313" key="2">
    <source>
        <dbReference type="Proteomes" id="UP001057402"/>
    </source>
</evidence>